<dbReference type="Pfam" id="PF00294">
    <property type="entry name" value="PfkB"/>
    <property type="match status" value="1"/>
</dbReference>
<sequence>MRVLVAGHLCLDFIPALDDDPGHDPGALYLIGPMQVRLGGAVHTTGAALAALGIDILLAAASGNDSLAGVQRELLARKGLDASRMVEVEGATSYSIVLQPPGQDRTFWHHTGCNDLFDGTALELEGVDLVHIGYPNLLPALGAEDGMPLRRLFEAAHARGVVTSVDLAVEPTAAPEDRAAHAARWQRFLEVTTSATDLLTPSIDDLESAVHWGLGHGREALAEAARRLIGLGAAVVMVTGGEAGLHVATTADAQRLAELNPLAHLDPGLALHIDPVVPERIAGTTGAGDTATAAFLATLLDGGSLRAAGERAAYLASRHIAGLPVA</sequence>
<feature type="domain" description="Carbohydrate kinase PfkB" evidence="3">
    <location>
        <begin position="3"/>
        <end position="317"/>
    </location>
</feature>
<accession>A0ABN2LV16</accession>
<protein>
    <recommendedName>
        <fullName evidence="3">Carbohydrate kinase PfkB domain-containing protein</fullName>
    </recommendedName>
</protein>
<dbReference type="RefSeq" id="WP_344085179.1">
    <property type="nucleotide sequence ID" value="NZ_BAAAPO010000037.1"/>
</dbReference>
<keyword evidence="5" id="KW-1185">Reference proteome</keyword>
<dbReference type="PANTHER" id="PTHR10584">
    <property type="entry name" value="SUGAR KINASE"/>
    <property type="match status" value="1"/>
</dbReference>
<organism evidence="4 5">
    <name type="scientific">Nostocoides veronense</name>
    <dbReference type="NCBI Taxonomy" id="330836"/>
    <lineage>
        <taxon>Bacteria</taxon>
        <taxon>Bacillati</taxon>
        <taxon>Actinomycetota</taxon>
        <taxon>Actinomycetes</taxon>
        <taxon>Micrococcales</taxon>
        <taxon>Intrasporangiaceae</taxon>
        <taxon>Nostocoides</taxon>
    </lineage>
</organism>
<evidence type="ECO:0000313" key="4">
    <source>
        <dbReference type="EMBL" id="GAA1798085.1"/>
    </source>
</evidence>
<dbReference type="PANTHER" id="PTHR10584:SF166">
    <property type="entry name" value="RIBOKINASE"/>
    <property type="match status" value="1"/>
</dbReference>
<dbReference type="Gene3D" id="3.40.1190.20">
    <property type="match status" value="1"/>
</dbReference>
<evidence type="ECO:0000256" key="1">
    <source>
        <dbReference type="ARBA" id="ARBA00022679"/>
    </source>
</evidence>
<reference evidence="4 5" key="1">
    <citation type="journal article" date="2019" name="Int. J. Syst. Evol. Microbiol.">
        <title>The Global Catalogue of Microorganisms (GCM) 10K type strain sequencing project: providing services to taxonomists for standard genome sequencing and annotation.</title>
        <authorList>
            <consortium name="The Broad Institute Genomics Platform"/>
            <consortium name="The Broad Institute Genome Sequencing Center for Infectious Disease"/>
            <person name="Wu L."/>
            <person name="Ma J."/>
        </authorList>
    </citation>
    <scope>NUCLEOTIDE SEQUENCE [LARGE SCALE GENOMIC DNA]</scope>
    <source>
        <strain evidence="4 5">JCM 15592</strain>
    </source>
</reference>
<keyword evidence="2" id="KW-0418">Kinase</keyword>
<evidence type="ECO:0000256" key="2">
    <source>
        <dbReference type="ARBA" id="ARBA00022777"/>
    </source>
</evidence>
<proteinExistence type="predicted"/>
<evidence type="ECO:0000259" key="3">
    <source>
        <dbReference type="Pfam" id="PF00294"/>
    </source>
</evidence>
<evidence type="ECO:0000313" key="5">
    <source>
        <dbReference type="Proteomes" id="UP001499938"/>
    </source>
</evidence>
<dbReference type="SUPFAM" id="SSF53613">
    <property type="entry name" value="Ribokinase-like"/>
    <property type="match status" value="1"/>
</dbReference>
<dbReference type="EMBL" id="BAAAPO010000037">
    <property type="protein sequence ID" value="GAA1798085.1"/>
    <property type="molecule type" value="Genomic_DNA"/>
</dbReference>
<gene>
    <name evidence="4" type="ORF">GCM10009811_22650</name>
</gene>
<comment type="caution">
    <text evidence="4">The sequence shown here is derived from an EMBL/GenBank/DDBJ whole genome shotgun (WGS) entry which is preliminary data.</text>
</comment>
<dbReference type="InterPro" id="IPR011611">
    <property type="entry name" value="PfkB_dom"/>
</dbReference>
<dbReference type="InterPro" id="IPR029056">
    <property type="entry name" value="Ribokinase-like"/>
</dbReference>
<keyword evidence="1" id="KW-0808">Transferase</keyword>
<name>A0ABN2LV16_9MICO</name>
<dbReference type="Proteomes" id="UP001499938">
    <property type="component" value="Unassembled WGS sequence"/>
</dbReference>